<keyword evidence="3" id="KW-0732">Signal</keyword>
<dbReference type="Proteomes" id="UP000800041">
    <property type="component" value="Unassembled WGS sequence"/>
</dbReference>
<feature type="domain" description="AB hydrolase-1" evidence="4">
    <location>
        <begin position="84"/>
        <end position="273"/>
    </location>
</feature>
<evidence type="ECO:0000259" key="4">
    <source>
        <dbReference type="Pfam" id="PF00561"/>
    </source>
</evidence>
<evidence type="ECO:0000259" key="5">
    <source>
        <dbReference type="Pfam" id="PF08386"/>
    </source>
</evidence>
<evidence type="ECO:0000256" key="3">
    <source>
        <dbReference type="SAM" id="SignalP"/>
    </source>
</evidence>
<organism evidence="6 7">
    <name type="scientific">Aulographum hederae CBS 113979</name>
    <dbReference type="NCBI Taxonomy" id="1176131"/>
    <lineage>
        <taxon>Eukaryota</taxon>
        <taxon>Fungi</taxon>
        <taxon>Dikarya</taxon>
        <taxon>Ascomycota</taxon>
        <taxon>Pezizomycotina</taxon>
        <taxon>Dothideomycetes</taxon>
        <taxon>Pleosporomycetidae</taxon>
        <taxon>Aulographales</taxon>
        <taxon>Aulographaceae</taxon>
    </lineage>
</organism>
<feature type="signal peptide" evidence="3">
    <location>
        <begin position="1"/>
        <end position="19"/>
    </location>
</feature>
<proteinExistence type="inferred from homology"/>
<dbReference type="InterPro" id="IPR029058">
    <property type="entry name" value="AB_hydrolase_fold"/>
</dbReference>
<dbReference type="PANTHER" id="PTHR43248:SF30">
    <property type="entry name" value="AB HYDROLASE-1 DOMAIN-CONTAINING PROTEIN"/>
    <property type="match status" value="1"/>
</dbReference>
<accession>A0A6G1GQ85</accession>
<feature type="chain" id="PRO_5026039944" evidence="3">
    <location>
        <begin position="20"/>
        <end position="504"/>
    </location>
</feature>
<dbReference type="OrthoDB" id="425534at2759"/>
<keyword evidence="7" id="KW-1185">Reference proteome</keyword>
<sequence length="504" mass="55381">MHFSIFSGVFLVNLHVTLALPIRGDSHRWINPEITWSKCADSNATNLHCGKISVPLDYNRPWSEIIEIGMTRLSSTSPSRRGILVYNPGGPGVVASDYIVRAAEGESDIFSPRLMEAYDIVGPDPRGVGLSHPVQCDPDIFNQRVSLFPSTREEYESLISHNARLGQSCAELTGSLFNNLDTINVVKDLDLIRQALYPMTNLKLNLLGRSYGSQIGLQYAELFPKNIDRFALDGVVDHTESATSTVYSESRTYEATLELFFSWCNTTSDCALHGRDTAAIVEKMIQSAQKTPIPAPFCEATGDYACRSDVTAEELLQNIQNYLLFQNATSDYTGWDFLSQALANASNGDASTLSTPLATSTTSWQYPGLAIGCQDWLHPAQSLQDLQYLYHLTAVTAPLTLGVSQSYYYQTACLGWPAPLTNPQKSLSPNVKNAPPMLLVNAQFDPSTSIVWATVTQEAVPQSVLLTRVGAGHTSYQLLGEASFAIDRYLMDGILPEKATFVYS</sequence>
<dbReference type="AlphaFoldDB" id="A0A6G1GQ85"/>
<dbReference type="Pfam" id="PF08386">
    <property type="entry name" value="Abhydrolase_4"/>
    <property type="match status" value="1"/>
</dbReference>
<dbReference type="EMBL" id="ML977179">
    <property type="protein sequence ID" value="KAF1982898.1"/>
    <property type="molecule type" value="Genomic_DNA"/>
</dbReference>
<gene>
    <name evidence="6" type="ORF">K402DRAFT_397051</name>
</gene>
<protein>
    <submittedName>
        <fullName evidence="6">Alpha/beta-hydrolase</fullName>
    </submittedName>
</protein>
<feature type="domain" description="Peptidase S33 tripeptidyl aminopeptidase-like C-terminal" evidence="5">
    <location>
        <begin position="405"/>
        <end position="498"/>
    </location>
</feature>
<evidence type="ECO:0000313" key="7">
    <source>
        <dbReference type="Proteomes" id="UP000800041"/>
    </source>
</evidence>
<keyword evidence="2 6" id="KW-0378">Hydrolase</keyword>
<evidence type="ECO:0000313" key="6">
    <source>
        <dbReference type="EMBL" id="KAF1982898.1"/>
    </source>
</evidence>
<dbReference type="PANTHER" id="PTHR43248">
    <property type="entry name" value="2-SUCCINYL-6-HYDROXY-2,4-CYCLOHEXADIENE-1-CARBOXYLATE SYNTHASE"/>
    <property type="match status" value="1"/>
</dbReference>
<dbReference type="Pfam" id="PF00561">
    <property type="entry name" value="Abhydrolase_1"/>
    <property type="match status" value="1"/>
</dbReference>
<dbReference type="InterPro" id="IPR000073">
    <property type="entry name" value="AB_hydrolase_1"/>
</dbReference>
<dbReference type="InterPro" id="IPR013595">
    <property type="entry name" value="Pept_S33_TAP-like_C"/>
</dbReference>
<dbReference type="SUPFAM" id="SSF53474">
    <property type="entry name" value="alpha/beta-Hydrolases"/>
    <property type="match status" value="1"/>
</dbReference>
<dbReference type="GO" id="GO:0016787">
    <property type="term" value="F:hydrolase activity"/>
    <property type="evidence" value="ECO:0007669"/>
    <property type="project" value="UniProtKB-KW"/>
</dbReference>
<name>A0A6G1GQ85_9PEZI</name>
<reference evidence="6" key="1">
    <citation type="journal article" date="2020" name="Stud. Mycol.">
        <title>101 Dothideomycetes genomes: a test case for predicting lifestyles and emergence of pathogens.</title>
        <authorList>
            <person name="Haridas S."/>
            <person name="Albert R."/>
            <person name="Binder M."/>
            <person name="Bloem J."/>
            <person name="Labutti K."/>
            <person name="Salamov A."/>
            <person name="Andreopoulos B."/>
            <person name="Baker S."/>
            <person name="Barry K."/>
            <person name="Bills G."/>
            <person name="Bluhm B."/>
            <person name="Cannon C."/>
            <person name="Castanera R."/>
            <person name="Culley D."/>
            <person name="Daum C."/>
            <person name="Ezra D."/>
            <person name="Gonzalez J."/>
            <person name="Henrissat B."/>
            <person name="Kuo A."/>
            <person name="Liang C."/>
            <person name="Lipzen A."/>
            <person name="Lutzoni F."/>
            <person name="Magnuson J."/>
            <person name="Mondo S."/>
            <person name="Nolan M."/>
            <person name="Ohm R."/>
            <person name="Pangilinan J."/>
            <person name="Park H.-J."/>
            <person name="Ramirez L."/>
            <person name="Alfaro M."/>
            <person name="Sun H."/>
            <person name="Tritt A."/>
            <person name="Yoshinaga Y."/>
            <person name="Zwiers L.-H."/>
            <person name="Turgeon B."/>
            <person name="Goodwin S."/>
            <person name="Spatafora J."/>
            <person name="Crous P."/>
            <person name="Grigoriev I."/>
        </authorList>
    </citation>
    <scope>NUCLEOTIDE SEQUENCE</scope>
    <source>
        <strain evidence="6">CBS 113979</strain>
    </source>
</reference>
<evidence type="ECO:0000256" key="2">
    <source>
        <dbReference type="ARBA" id="ARBA00022801"/>
    </source>
</evidence>
<dbReference type="Gene3D" id="3.40.50.1820">
    <property type="entry name" value="alpha/beta hydrolase"/>
    <property type="match status" value="1"/>
</dbReference>
<comment type="similarity">
    <text evidence="1">Belongs to the peptidase S33 family.</text>
</comment>
<evidence type="ECO:0000256" key="1">
    <source>
        <dbReference type="ARBA" id="ARBA00010088"/>
    </source>
</evidence>
<dbReference type="InterPro" id="IPR051601">
    <property type="entry name" value="Serine_prot/Carboxylest_S33"/>
</dbReference>